<reference evidence="2 3" key="2">
    <citation type="journal article" date="2013" name="PLoS Genet.">
        <title>Comparative genome structure, secondary metabolite, and effector coding capacity across Cochliobolus pathogens.</title>
        <authorList>
            <person name="Condon B.J."/>
            <person name="Leng Y."/>
            <person name="Wu D."/>
            <person name="Bushley K.E."/>
            <person name="Ohm R.A."/>
            <person name="Otillar R."/>
            <person name="Martin J."/>
            <person name="Schackwitz W."/>
            <person name="Grimwood J."/>
            <person name="MohdZainudin N."/>
            <person name="Xue C."/>
            <person name="Wang R."/>
            <person name="Manning V.A."/>
            <person name="Dhillon B."/>
            <person name="Tu Z.J."/>
            <person name="Steffenson B.J."/>
            <person name="Salamov A."/>
            <person name="Sun H."/>
            <person name="Lowry S."/>
            <person name="LaButti K."/>
            <person name="Han J."/>
            <person name="Copeland A."/>
            <person name="Lindquist E."/>
            <person name="Barry K."/>
            <person name="Schmutz J."/>
            <person name="Baker S.E."/>
            <person name="Ciuffetti L.M."/>
            <person name="Grigoriev I.V."/>
            <person name="Zhong S."/>
            <person name="Turgeon B.G."/>
        </authorList>
    </citation>
    <scope>NUCLEOTIDE SEQUENCE [LARGE SCALE GENOMIC DNA]</scope>
    <source>
        <strain evidence="3">28A</strain>
    </source>
</reference>
<feature type="transmembrane region" description="Helical" evidence="1">
    <location>
        <begin position="115"/>
        <end position="138"/>
    </location>
</feature>
<dbReference type="GeneID" id="19395362"/>
<keyword evidence="1" id="KW-0472">Membrane</keyword>
<gene>
    <name evidence="2" type="ORF">SETTUDRAFT_109368</name>
</gene>
<name>R0IS32_EXST2</name>
<dbReference type="Proteomes" id="UP000016935">
    <property type="component" value="Unassembled WGS sequence"/>
</dbReference>
<feature type="transmembrane region" description="Helical" evidence="1">
    <location>
        <begin position="193"/>
        <end position="215"/>
    </location>
</feature>
<feature type="transmembrane region" description="Helical" evidence="1">
    <location>
        <begin position="261"/>
        <end position="288"/>
    </location>
</feature>
<evidence type="ECO:0000313" key="3">
    <source>
        <dbReference type="Proteomes" id="UP000016935"/>
    </source>
</evidence>
<proteinExistence type="predicted"/>
<dbReference type="InterPro" id="IPR053018">
    <property type="entry name" value="Elsinochrome_Biosynth-Asso"/>
</dbReference>
<reference evidence="2 3" key="1">
    <citation type="journal article" date="2012" name="PLoS Pathog.">
        <title>Diverse lifestyles and strategies of plant pathogenesis encoded in the genomes of eighteen Dothideomycetes fungi.</title>
        <authorList>
            <person name="Ohm R.A."/>
            <person name="Feau N."/>
            <person name="Henrissat B."/>
            <person name="Schoch C.L."/>
            <person name="Horwitz B.A."/>
            <person name="Barry K.W."/>
            <person name="Condon B.J."/>
            <person name="Copeland A.C."/>
            <person name="Dhillon B."/>
            <person name="Glaser F."/>
            <person name="Hesse C.N."/>
            <person name="Kosti I."/>
            <person name="LaButti K."/>
            <person name="Lindquist E.A."/>
            <person name="Lucas S."/>
            <person name="Salamov A.A."/>
            <person name="Bradshaw R.E."/>
            <person name="Ciuffetti L."/>
            <person name="Hamelin R.C."/>
            <person name="Kema G.H.J."/>
            <person name="Lawrence C."/>
            <person name="Scott J.A."/>
            <person name="Spatafora J.W."/>
            <person name="Turgeon B.G."/>
            <person name="de Wit P.J.G.M."/>
            <person name="Zhong S."/>
            <person name="Goodwin S.B."/>
            <person name="Grigoriev I.V."/>
        </authorList>
    </citation>
    <scope>NUCLEOTIDE SEQUENCE [LARGE SCALE GENOMIC DNA]</scope>
    <source>
        <strain evidence="3">28A</strain>
    </source>
</reference>
<keyword evidence="1" id="KW-1133">Transmembrane helix</keyword>
<dbReference type="PANTHER" id="PTHR37577">
    <property type="entry name" value="INTEGRAL MEMBRANE PROTEIN"/>
    <property type="match status" value="1"/>
</dbReference>
<evidence type="ECO:0000256" key="1">
    <source>
        <dbReference type="SAM" id="Phobius"/>
    </source>
</evidence>
<dbReference type="RefSeq" id="XP_008024842.1">
    <property type="nucleotide sequence ID" value="XM_008026651.1"/>
</dbReference>
<keyword evidence="3" id="KW-1185">Reference proteome</keyword>
<dbReference type="EMBL" id="KB908581">
    <property type="protein sequence ID" value="EOA87635.1"/>
    <property type="molecule type" value="Genomic_DNA"/>
</dbReference>
<dbReference type="STRING" id="671987.R0IS32"/>
<protein>
    <submittedName>
        <fullName evidence="2">Uncharacterized protein</fullName>
    </submittedName>
</protein>
<feature type="transmembrane region" description="Helical" evidence="1">
    <location>
        <begin position="26"/>
        <end position="52"/>
    </location>
</feature>
<sequence>MAPPWVTFDSIDSFGGDCANASEPDIAGIGVVLSFIIASFMTTFASILAMMLDQAFDTKGHFRPRAPFRYIRERFLENEWKKHYAWRPFLDPLIIGFGDQQLITGYAAFRVQGAHFVLILYVCALSSSSHLAALITLRKYFRKYKLIAKIRLALVVFFAVFLLTSMIAAIALPPALTARNHGAPVIKTGAQRLSFLAPLFLILVGFSTALVCILYDPEGRGVESPSVNSFQALVRRMTDTELRSKSCLVRYLCPARCGLQLMLYLFLNPAIAFVVQILLAILSATLVLTQKFAAPEDPGRFCGLQDDEENVWGFGQTLSVTMLLLPAIAAMQTYLEARQDISEGFRCSHD</sequence>
<dbReference type="HOGENOM" id="CLU_758984_0_0_1"/>
<dbReference type="OrthoDB" id="5427664at2759"/>
<feature type="transmembrane region" description="Helical" evidence="1">
    <location>
        <begin position="150"/>
        <end position="173"/>
    </location>
</feature>
<organism evidence="2 3">
    <name type="scientific">Exserohilum turcicum (strain 28A)</name>
    <name type="common">Northern leaf blight fungus</name>
    <name type="synonym">Setosphaeria turcica</name>
    <dbReference type="NCBI Taxonomy" id="671987"/>
    <lineage>
        <taxon>Eukaryota</taxon>
        <taxon>Fungi</taxon>
        <taxon>Dikarya</taxon>
        <taxon>Ascomycota</taxon>
        <taxon>Pezizomycotina</taxon>
        <taxon>Dothideomycetes</taxon>
        <taxon>Pleosporomycetidae</taxon>
        <taxon>Pleosporales</taxon>
        <taxon>Pleosporineae</taxon>
        <taxon>Pleosporaceae</taxon>
        <taxon>Exserohilum</taxon>
    </lineage>
</organism>
<accession>R0IS32</accession>
<dbReference type="eggNOG" id="ENOG502T3Q2">
    <property type="taxonomic scope" value="Eukaryota"/>
</dbReference>
<dbReference type="PANTHER" id="PTHR37577:SF1">
    <property type="entry name" value="INTEGRAL MEMBRANE PROTEIN"/>
    <property type="match status" value="1"/>
</dbReference>
<keyword evidence="1" id="KW-0812">Transmembrane</keyword>
<dbReference type="AlphaFoldDB" id="R0IS32"/>
<evidence type="ECO:0000313" key="2">
    <source>
        <dbReference type="EMBL" id="EOA87635.1"/>
    </source>
</evidence>